<name>W4EQZ8_9BACL</name>
<comment type="caution">
    <text evidence="1">The sequence shown here is derived from an EMBL/GenBank/DDBJ whole genome shotgun (WGS) entry which is preliminary data.</text>
</comment>
<evidence type="ECO:0000313" key="2">
    <source>
        <dbReference type="Proteomes" id="UP000019062"/>
    </source>
</evidence>
<dbReference type="Proteomes" id="UP000019062">
    <property type="component" value="Unassembled WGS sequence"/>
</dbReference>
<evidence type="ECO:0000313" key="1">
    <source>
        <dbReference type="EMBL" id="ETT82251.1"/>
    </source>
</evidence>
<accession>W4EQZ8</accession>
<keyword evidence="2" id="KW-1185">Reference proteome</keyword>
<reference evidence="1 2" key="1">
    <citation type="journal article" date="2014" name="BMC Genomics">
        <title>Genomic comparison of sporeforming bacilli isolated from milk.</title>
        <authorList>
            <person name="Moreno Switt A.I."/>
            <person name="Andrus A.D."/>
            <person name="Ranieri M.L."/>
            <person name="Orsi R.H."/>
            <person name="Ivy R."/>
            <person name="den Bakker H.C."/>
            <person name="Martin N.H."/>
            <person name="Wiedmann M."/>
            <person name="Boor K.J."/>
        </authorList>
    </citation>
    <scope>NUCLEOTIDE SEQUENCE [LARGE SCALE GENOMIC DNA]</scope>
    <source>
        <strain evidence="1 2">FSL R5-213</strain>
    </source>
</reference>
<organism evidence="1 2">
    <name type="scientific">Viridibacillus arenosi FSL R5-213</name>
    <dbReference type="NCBI Taxonomy" id="1227360"/>
    <lineage>
        <taxon>Bacteria</taxon>
        <taxon>Bacillati</taxon>
        <taxon>Bacillota</taxon>
        <taxon>Bacilli</taxon>
        <taxon>Bacillales</taxon>
        <taxon>Caryophanaceae</taxon>
        <taxon>Viridibacillus</taxon>
    </lineage>
</organism>
<dbReference type="EMBL" id="ASQA01000034">
    <property type="protein sequence ID" value="ETT82251.1"/>
    <property type="molecule type" value="Genomic_DNA"/>
</dbReference>
<dbReference type="RefSeq" id="WP_038186788.1">
    <property type="nucleotide sequence ID" value="NZ_ASQA01000034.1"/>
</dbReference>
<gene>
    <name evidence="1" type="ORF">C176_14712</name>
</gene>
<dbReference type="AlphaFoldDB" id="W4EQZ8"/>
<proteinExistence type="predicted"/>
<protein>
    <submittedName>
        <fullName evidence="1">Uncharacterized protein</fullName>
    </submittedName>
</protein>
<sequence>MFNKIGTEKAQSDIDKVNRACLNVLDGGQSISPIDEFLNLHHASSEIIFLFTGLFKYLYEQEIEGVTLDYNKYEKELQKKLDVLKNNLVSRKMILD</sequence>